<dbReference type="GO" id="GO:0046872">
    <property type="term" value="F:metal ion binding"/>
    <property type="evidence" value="ECO:0007669"/>
    <property type="project" value="UniProtKB-KW"/>
</dbReference>
<keyword evidence="5" id="KW-1185">Reference proteome</keyword>
<dbReference type="InterPro" id="IPR026992">
    <property type="entry name" value="DIOX_N"/>
</dbReference>
<evidence type="ECO:0000313" key="4">
    <source>
        <dbReference type="EMBL" id="KAK4420629.1"/>
    </source>
</evidence>
<reference evidence="4" key="2">
    <citation type="journal article" date="2024" name="Plant">
        <title>Genomic evolution and insights into agronomic trait innovations of Sesamum species.</title>
        <authorList>
            <person name="Miao H."/>
            <person name="Wang L."/>
            <person name="Qu L."/>
            <person name="Liu H."/>
            <person name="Sun Y."/>
            <person name="Le M."/>
            <person name="Wang Q."/>
            <person name="Wei S."/>
            <person name="Zheng Y."/>
            <person name="Lin W."/>
            <person name="Duan Y."/>
            <person name="Cao H."/>
            <person name="Xiong S."/>
            <person name="Wang X."/>
            <person name="Wei L."/>
            <person name="Li C."/>
            <person name="Ma Q."/>
            <person name="Ju M."/>
            <person name="Zhao R."/>
            <person name="Li G."/>
            <person name="Mu C."/>
            <person name="Tian Q."/>
            <person name="Mei H."/>
            <person name="Zhang T."/>
            <person name="Gao T."/>
            <person name="Zhang H."/>
        </authorList>
    </citation>
    <scope>NUCLEOTIDE SEQUENCE</scope>
    <source>
        <strain evidence="4">3651</strain>
    </source>
</reference>
<keyword evidence="1" id="KW-0479">Metal-binding</keyword>
<keyword evidence="2" id="KW-0408">Iron</keyword>
<comment type="caution">
    <text evidence="4">The sequence shown here is derived from an EMBL/GenBank/DDBJ whole genome shotgun (WGS) entry which is preliminary data.</text>
</comment>
<evidence type="ECO:0000313" key="5">
    <source>
        <dbReference type="Proteomes" id="UP001293254"/>
    </source>
</evidence>
<feature type="domain" description="Non-haem dioxygenase N-terminal" evidence="3">
    <location>
        <begin position="30"/>
        <end position="99"/>
    </location>
</feature>
<evidence type="ECO:0000256" key="2">
    <source>
        <dbReference type="ARBA" id="ARBA00023004"/>
    </source>
</evidence>
<evidence type="ECO:0000256" key="1">
    <source>
        <dbReference type="ARBA" id="ARBA00022723"/>
    </source>
</evidence>
<name>A0AAE1XZR1_9LAMI</name>
<dbReference type="Gene3D" id="2.60.120.330">
    <property type="entry name" value="B-lactam Antibiotic, Isopenicillin N Synthase, Chain"/>
    <property type="match status" value="1"/>
</dbReference>
<dbReference type="Pfam" id="PF14226">
    <property type="entry name" value="DIOX_N"/>
    <property type="match status" value="1"/>
</dbReference>
<dbReference type="InterPro" id="IPR027443">
    <property type="entry name" value="IPNS-like_sf"/>
</dbReference>
<dbReference type="PANTHER" id="PTHR47990">
    <property type="entry name" value="2-OXOGLUTARATE (2OG) AND FE(II)-DEPENDENT OXYGENASE SUPERFAMILY PROTEIN-RELATED"/>
    <property type="match status" value="1"/>
</dbReference>
<dbReference type="SUPFAM" id="SSF51197">
    <property type="entry name" value="Clavaminate synthase-like"/>
    <property type="match status" value="1"/>
</dbReference>
<protein>
    <recommendedName>
        <fullName evidence="3">Non-haem dioxygenase N-terminal domain-containing protein</fullName>
    </recommendedName>
</protein>
<dbReference type="EMBL" id="JACGWO010000008">
    <property type="protein sequence ID" value="KAK4420629.1"/>
    <property type="molecule type" value="Genomic_DNA"/>
</dbReference>
<dbReference type="GO" id="GO:0016706">
    <property type="term" value="F:2-oxoglutarate-dependent dioxygenase activity"/>
    <property type="evidence" value="ECO:0007669"/>
    <property type="project" value="UniProtKB-ARBA"/>
</dbReference>
<accession>A0AAE1XZR1</accession>
<dbReference type="Proteomes" id="UP001293254">
    <property type="component" value="Unassembled WGS sequence"/>
</dbReference>
<dbReference type="InterPro" id="IPR050231">
    <property type="entry name" value="Iron_ascorbate_oxido_reductase"/>
</dbReference>
<gene>
    <name evidence="4" type="ORF">Salat_2013400</name>
</gene>
<reference evidence="4" key="1">
    <citation type="submission" date="2020-06" db="EMBL/GenBank/DDBJ databases">
        <authorList>
            <person name="Li T."/>
            <person name="Hu X."/>
            <person name="Zhang T."/>
            <person name="Song X."/>
            <person name="Zhang H."/>
            <person name="Dai N."/>
            <person name="Sheng W."/>
            <person name="Hou X."/>
            <person name="Wei L."/>
        </authorList>
    </citation>
    <scope>NUCLEOTIDE SEQUENCE</scope>
    <source>
        <strain evidence="4">3651</strain>
        <tissue evidence="4">Leaf</tissue>
    </source>
</reference>
<proteinExistence type="predicted"/>
<sequence length="129" mass="14030">MNESIRSLSNSEEKIGLEIKMSATTPAASIPTIDLQDFPSQSQKMIQASKEWGCFRLINHSVPAALMAEMKATVRALLDLPMEIKQRNRDVIAGSGYVAPSNANPLYEGLGLYYTGSSTEAVHPIFALS</sequence>
<evidence type="ECO:0000259" key="3">
    <source>
        <dbReference type="Pfam" id="PF14226"/>
    </source>
</evidence>
<organism evidence="4 5">
    <name type="scientific">Sesamum alatum</name>
    <dbReference type="NCBI Taxonomy" id="300844"/>
    <lineage>
        <taxon>Eukaryota</taxon>
        <taxon>Viridiplantae</taxon>
        <taxon>Streptophyta</taxon>
        <taxon>Embryophyta</taxon>
        <taxon>Tracheophyta</taxon>
        <taxon>Spermatophyta</taxon>
        <taxon>Magnoliopsida</taxon>
        <taxon>eudicotyledons</taxon>
        <taxon>Gunneridae</taxon>
        <taxon>Pentapetalae</taxon>
        <taxon>asterids</taxon>
        <taxon>lamiids</taxon>
        <taxon>Lamiales</taxon>
        <taxon>Pedaliaceae</taxon>
        <taxon>Sesamum</taxon>
    </lineage>
</organism>
<dbReference type="AlphaFoldDB" id="A0AAE1XZR1"/>